<sequence>MAALQCFNNDTEKGLMSQGYGGKNGWACKPTKYQGAPNGYTTAYSESESYSQVQYGYGMNESQAAYGKVGCRDGYGQSYGGHKAQNGNALASHGFGGHLVNGMAPIQGYGSGNHASPGKGQNHGNGYGSTHGNQMNGYGSNHGNKMNGYGSTHGNHRNNGGIGHGGFGNHTNYETSESHYEYEEFETHNSGYTNNRMPQIHHGNRPGRPGQGTVMMKPQAYSPGGRNMNYEITETTESHYSEESYFYGGKPSKSEAVRGLLRKIKDGISGNGSCSDDSDSEFDEYGRRRVWKGKGL</sequence>
<evidence type="ECO:0000313" key="3">
    <source>
        <dbReference type="Proteomes" id="UP000187203"/>
    </source>
</evidence>
<evidence type="ECO:0000256" key="1">
    <source>
        <dbReference type="SAM" id="MobiDB-lite"/>
    </source>
</evidence>
<proteinExistence type="predicted"/>
<protein>
    <submittedName>
        <fullName evidence="2">Uncharacterized protein</fullName>
    </submittedName>
</protein>
<name>A0A1R3K7E4_9ROSI</name>
<gene>
    <name evidence="2" type="ORF">COLO4_10674</name>
</gene>
<accession>A0A1R3K7E4</accession>
<dbReference type="EMBL" id="AWUE01014570">
    <property type="protein sequence ID" value="OMP02966.1"/>
    <property type="molecule type" value="Genomic_DNA"/>
</dbReference>
<reference evidence="3" key="1">
    <citation type="submission" date="2013-09" db="EMBL/GenBank/DDBJ databases">
        <title>Corchorus olitorius genome sequencing.</title>
        <authorList>
            <person name="Alam M."/>
            <person name="Haque M.S."/>
            <person name="Islam M.S."/>
            <person name="Emdad E.M."/>
            <person name="Islam M.M."/>
            <person name="Ahmed B."/>
            <person name="Halim A."/>
            <person name="Hossen Q.M.M."/>
            <person name="Hossain M.Z."/>
            <person name="Ahmed R."/>
            <person name="Khan M.M."/>
            <person name="Islam R."/>
            <person name="Rashid M.M."/>
            <person name="Khan S.A."/>
            <person name="Rahman M.S."/>
            <person name="Alam M."/>
            <person name="Yahiya A.S."/>
            <person name="Khan M.S."/>
            <person name="Azam M.S."/>
            <person name="Haque T."/>
            <person name="Lashkar M.Z.H."/>
            <person name="Akhand A.I."/>
            <person name="Morshed G."/>
            <person name="Roy S."/>
            <person name="Uddin K.S."/>
            <person name="Rabeya T."/>
            <person name="Hossain A.S."/>
            <person name="Chowdhury A."/>
            <person name="Snigdha A.R."/>
            <person name="Mortoza M.S."/>
            <person name="Matin S.A."/>
            <person name="Hoque S.M.E."/>
            <person name="Islam M.K."/>
            <person name="Roy D.K."/>
            <person name="Haider R."/>
            <person name="Moosa M.M."/>
            <person name="Elias S.M."/>
            <person name="Hasan A.M."/>
            <person name="Jahan S."/>
            <person name="Shafiuddin M."/>
            <person name="Mahmood N."/>
            <person name="Shommy N.S."/>
        </authorList>
    </citation>
    <scope>NUCLEOTIDE SEQUENCE [LARGE SCALE GENOMIC DNA]</scope>
    <source>
        <strain evidence="3">cv. O-4</strain>
    </source>
</reference>
<feature type="region of interest" description="Disordered" evidence="1">
    <location>
        <begin position="108"/>
        <end position="173"/>
    </location>
</feature>
<feature type="compositionally biased region" description="Polar residues" evidence="1">
    <location>
        <begin position="130"/>
        <end position="152"/>
    </location>
</feature>
<organism evidence="2 3">
    <name type="scientific">Corchorus olitorius</name>
    <dbReference type="NCBI Taxonomy" id="93759"/>
    <lineage>
        <taxon>Eukaryota</taxon>
        <taxon>Viridiplantae</taxon>
        <taxon>Streptophyta</taxon>
        <taxon>Embryophyta</taxon>
        <taxon>Tracheophyta</taxon>
        <taxon>Spermatophyta</taxon>
        <taxon>Magnoliopsida</taxon>
        <taxon>eudicotyledons</taxon>
        <taxon>Gunneridae</taxon>
        <taxon>Pentapetalae</taxon>
        <taxon>rosids</taxon>
        <taxon>malvids</taxon>
        <taxon>Malvales</taxon>
        <taxon>Malvaceae</taxon>
        <taxon>Grewioideae</taxon>
        <taxon>Apeibeae</taxon>
        <taxon>Corchorus</taxon>
    </lineage>
</organism>
<keyword evidence="3" id="KW-1185">Reference proteome</keyword>
<comment type="caution">
    <text evidence="2">The sequence shown here is derived from an EMBL/GenBank/DDBJ whole genome shotgun (WGS) entry which is preliminary data.</text>
</comment>
<dbReference type="AlphaFoldDB" id="A0A1R3K7E4"/>
<evidence type="ECO:0000313" key="2">
    <source>
        <dbReference type="EMBL" id="OMP02966.1"/>
    </source>
</evidence>
<dbReference type="Proteomes" id="UP000187203">
    <property type="component" value="Unassembled WGS sequence"/>
</dbReference>